<evidence type="ECO:0000256" key="1">
    <source>
        <dbReference type="SAM" id="Phobius"/>
    </source>
</evidence>
<feature type="transmembrane region" description="Helical" evidence="1">
    <location>
        <begin position="51"/>
        <end position="76"/>
    </location>
</feature>
<dbReference type="STRING" id="51642.NSMM_410087"/>
<gene>
    <name evidence="2" type="ORF">NSMM_410087</name>
</gene>
<evidence type="ECO:0000313" key="2">
    <source>
        <dbReference type="EMBL" id="SCZ85852.1"/>
    </source>
</evidence>
<organism evidence="2 3">
    <name type="scientific">Nitrosomonas mobilis</name>
    <dbReference type="NCBI Taxonomy" id="51642"/>
    <lineage>
        <taxon>Bacteria</taxon>
        <taxon>Pseudomonadati</taxon>
        <taxon>Pseudomonadota</taxon>
        <taxon>Betaproteobacteria</taxon>
        <taxon>Nitrosomonadales</taxon>
        <taxon>Nitrosomonadaceae</taxon>
        <taxon>Nitrosomonas</taxon>
    </lineage>
</organism>
<keyword evidence="1" id="KW-0812">Transmembrane</keyword>
<evidence type="ECO:0008006" key="4">
    <source>
        <dbReference type="Google" id="ProtNLM"/>
    </source>
</evidence>
<protein>
    <recommendedName>
        <fullName evidence="4">Transmembrane protein</fullName>
    </recommendedName>
</protein>
<dbReference type="EMBL" id="FMWO01000049">
    <property type="protein sequence ID" value="SCZ85852.1"/>
    <property type="molecule type" value="Genomic_DNA"/>
</dbReference>
<keyword evidence="1" id="KW-0472">Membrane</keyword>
<name>A0A1G5SFG2_9PROT</name>
<sequence length="199" mass="23410">MINRCIATATKLWQYQTGFVMALPSILLLCTAYFAVWQKGWGILDNFFEQIWLYFEVVPFWPFVLLGFVVMIGLIVDYINRRRRIDAVEYFDSAFQEELAGLYPIASRWPDELSVFMQPRLPILLDAFTTLRNFIPQDQLREYNIAWNEFNDFSRTTSPSVGSDSEISPEVAREQQLLQQQQFQKMVATLLSYTEQFKQ</sequence>
<evidence type="ECO:0000313" key="3">
    <source>
        <dbReference type="Proteomes" id="UP000198729"/>
    </source>
</evidence>
<proteinExistence type="predicted"/>
<dbReference type="AlphaFoldDB" id="A0A1G5SFG2"/>
<reference evidence="2 3" key="1">
    <citation type="submission" date="2016-10" db="EMBL/GenBank/DDBJ databases">
        <authorList>
            <person name="de Groot N.N."/>
        </authorList>
    </citation>
    <scope>NUCLEOTIDE SEQUENCE [LARGE SCALE GENOMIC DNA]</scope>
    <source>
        <strain evidence="2">1</strain>
    </source>
</reference>
<feature type="transmembrane region" description="Helical" evidence="1">
    <location>
        <begin position="12"/>
        <end position="36"/>
    </location>
</feature>
<keyword evidence="1" id="KW-1133">Transmembrane helix</keyword>
<dbReference type="Proteomes" id="UP000198729">
    <property type="component" value="Unassembled WGS sequence"/>
</dbReference>
<accession>A0A1G5SFG2</accession>
<keyword evidence="3" id="KW-1185">Reference proteome</keyword>